<evidence type="ECO:0000313" key="1">
    <source>
        <dbReference type="EMBL" id="KXZ42728.1"/>
    </source>
</evidence>
<gene>
    <name evidence="1" type="ORF">GPECTOR_122g469</name>
</gene>
<dbReference type="OrthoDB" id="541939at2759"/>
<comment type="caution">
    <text evidence="1">The sequence shown here is derived from an EMBL/GenBank/DDBJ whole genome shotgun (WGS) entry which is preliminary data.</text>
</comment>
<proteinExistence type="predicted"/>
<reference evidence="2" key="1">
    <citation type="journal article" date="2016" name="Nat. Commun.">
        <title>The Gonium pectorale genome demonstrates co-option of cell cycle regulation during the evolution of multicellularity.</title>
        <authorList>
            <person name="Hanschen E.R."/>
            <person name="Marriage T.N."/>
            <person name="Ferris P.J."/>
            <person name="Hamaji T."/>
            <person name="Toyoda A."/>
            <person name="Fujiyama A."/>
            <person name="Neme R."/>
            <person name="Noguchi H."/>
            <person name="Minakuchi Y."/>
            <person name="Suzuki M."/>
            <person name="Kawai-Toyooka H."/>
            <person name="Smith D.R."/>
            <person name="Sparks H."/>
            <person name="Anderson J."/>
            <person name="Bakaric R."/>
            <person name="Luria V."/>
            <person name="Karger A."/>
            <person name="Kirschner M.W."/>
            <person name="Durand P.M."/>
            <person name="Michod R.E."/>
            <person name="Nozaki H."/>
            <person name="Olson B.J."/>
        </authorList>
    </citation>
    <scope>NUCLEOTIDE SEQUENCE [LARGE SCALE GENOMIC DNA]</scope>
    <source>
        <strain evidence="2">NIES-2863</strain>
    </source>
</reference>
<sequence length="118" mass="12222">MAPLVGGGACSGGGGFVDVDAEGSKKRGRIARCSSQWLDIRTFATTADGLLPATGTYYFTADALARIEAALRTRPLAMYRLAAPADKVPAAGAKGAAGPGYRLERRLSDFMMPAVRGA</sequence>
<dbReference type="AlphaFoldDB" id="A0A150FYR8"/>
<dbReference type="EMBL" id="LSYV01000122">
    <property type="protein sequence ID" value="KXZ42728.1"/>
    <property type="molecule type" value="Genomic_DNA"/>
</dbReference>
<evidence type="ECO:0000313" key="2">
    <source>
        <dbReference type="Proteomes" id="UP000075714"/>
    </source>
</evidence>
<dbReference type="STRING" id="33097.A0A150FYR8"/>
<name>A0A150FYR8_GONPE</name>
<keyword evidence="2" id="KW-1185">Reference proteome</keyword>
<accession>A0A150FYR8</accession>
<organism evidence="1 2">
    <name type="scientific">Gonium pectorale</name>
    <name type="common">Green alga</name>
    <dbReference type="NCBI Taxonomy" id="33097"/>
    <lineage>
        <taxon>Eukaryota</taxon>
        <taxon>Viridiplantae</taxon>
        <taxon>Chlorophyta</taxon>
        <taxon>core chlorophytes</taxon>
        <taxon>Chlorophyceae</taxon>
        <taxon>CS clade</taxon>
        <taxon>Chlamydomonadales</taxon>
        <taxon>Volvocaceae</taxon>
        <taxon>Gonium</taxon>
    </lineage>
</organism>
<protein>
    <submittedName>
        <fullName evidence="1">Uncharacterized protein</fullName>
    </submittedName>
</protein>
<dbReference type="Proteomes" id="UP000075714">
    <property type="component" value="Unassembled WGS sequence"/>
</dbReference>